<dbReference type="Proteomes" id="UP000633219">
    <property type="component" value="Unassembled WGS sequence"/>
</dbReference>
<accession>A0A937CKH1</accession>
<feature type="region of interest" description="Disordered" evidence="1">
    <location>
        <begin position="320"/>
        <end position="348"/>
    </location>
</feature>
<feature type="region of interest" description="Disordered" evidence="1">
    <location>
        <begin position="510"/>
        <end position="560"/>
    </location>
</feature>
<dbReference type="RefSeq" id="WP_201651666.1">
    <property type="nucleotide sequence ID" value="NZ_JAEQNC010000001.1"/>
</dbReference>
<feature type="compositionally biased region" description="Basic and acidic residues" evidence="1">
    <location>
        <begin position="273"/>
        <end position="289"/>
    </location>
</feature>
<feature type="compositionally biased region" description="Acidic residues" evidence="1">
    <location>
        <begin position="518"/>
        <end position="536"/>
    </location>
</feature>
<feature type="region of interest" description="Disordered" evidence="1">
    <location>
        <begin position="266"/>
        <end position="289"/>
    </location>
</feature>
<name>A0A937CKH1_9HYPH</name>
<comment type="caution">
    <text evidence="2">The sequence shown here is derived from an EMBL/GenBank/DDBJ whole genome shotgun (WGS) entry which is preliminary data.</text>
</comment>
<feature type="compositionally biased region" description="Basic and acidic residues" evidence="1">
    <location>
        <begin position="337"/>
        <end position="348"/>
    </location>
</feature>
<feature type="region of interest" description="Disordered" evidence="1">
    <location>
        <begin position="221"/>
        <end position="241"/>
    </location>
</feature>
<feature type="compositionally biased region" description="Basic and acidic residues" evidence="1">
    <location>
        <begin position="461"/>
        <end position="473"/>
    </location>
</feature>
<reference evidence="2" key="1">
    <citation type="submission" date="2021-01" db="EMBL/GenBank/DDBJ databases">
        <title>Rhizobium sp. strain KVB221 16S ribosomal RNA gene Genome sequencing and assembly.</title>
        <authorList>
            <person name="Kang M."/>
        </authorList>
    </citation>
    <scope>NUCLEOTIDE SEQUENCE</scope>
    <source>
        <strain evidence="2">KVB221</strain>
    </source>
</reference>
<keyword evidence="3" id="KW-1185">Reference proteome</keyword>
<evidence type="ECO:0000256" key="1">
    <source>
        <dbReference type="SAM" id="MobiDB-lite"/>
    </source>
</evidence>
<feature type="region of interest" description="Disordered" evidence="1">
    <location>
        <begin position="13"/>
        <end position="39"/>
    </location>
</feature>
<protein>
    <submittedName>
        <fullName evidence="2">Uncharacterized protein</fullName>
    </submittedName>
</protein>
<evidence type="ECO:0000313" key="3">
    <source>
        <dbReference type="Proteomes" id="UP000633219"/>
    </source>
</evidence>
<evidence type="ECO:0000313" key="2">
    <source>
        <dbReference type="EMBL" id="MBL0370461.1"/>
    </source>
</evidence>
<proteinExistence type="predicted"/>
<dbReference type="EMBL" id="JAEQNC010000001">
    <property type="protein sequence ID" value="MBL0370461.1"/>
    <property type="molecule type" value="Genomic_DNA"/>
</dbReference>
<dbReference type="AlphaFoldDB" id="A0A937CKH1"/>
<organism evidence="2 3">
    <name type="scientific">Rhizobium setariae</name>
    <dbReference type="NCBI Taxonomy" id="2801340"/>
    <lineage>
        <taxon>Bacteria</taxon>
        <taxon>Pseudomonadati</taxon>
        <taxon>Pseudomonadota</taxon>
        <taxon>Alphaproteobacteria</taxon>
        <taxon>Hyphomicrobiales</taxon>
        <taxon>Rhizobiaceae</taxon>
        <taxon>Rhizobium/Agrobacterium group</taxon>
        <taxon>Rhizobium</taxon>
    </lineage>
</organism>
<feature type="compositionally biased region" description="Basic and acidic residues" evidence="1">
    <location>
        <begin position="537"/>
        <end position="550"/>
    </location>
</feature>
<gene>
    <name evidence="2" type="ORF">JJB09_00325</name>
</gene>
<sequence>MLNPVSQSSIASASIKTHGSEARTAAGHSAADAQPDVSESQLASAAPTIGLSGSTVLANVNAVTATAASRTVLQLLAFAIAAQLNMSRRDDESMDAFFLRLATAISNMKDNDRAALEIRSGLKALNIRLTDLAEALKAPGGSMAARIVALAEAPRTPFARAAAIAATSSYLQQGPVLPRAAEAFSIEAVVRANEISVQAPNAGSGEGEARGLQSQLKSMFEPGASTASEQAAGDRPANMPMEHPADADGPVALKVADPEVVVPDVDTDASMLDPHEPVRETETPRRVAKPETAVATVAAEGVDSIAANEVMAESEFAALAEPEEQAPEAETKTPNPKHLDRPDGARLRDQVQLKPAIGEKLIENRTVDKHQVAERRLEAVLVQKAVAEVVVAKSTNATDLIASQPNPADLLRRRATGEELPRAVVAEALAKIEKAVATASAAIERHKAVLARATPEEDEAEQVRRKTKAEDMPQSRAANSPDMHAPARIVTEPVAIPFAYAPALPAKDEFHASPLEDEHPEGESEGDDMEGDEAETGEERRERLARKAVDDLLTGEPEEPLTVAVTRDSSESDRAYAMYQRMGGF</sequence>
<feature type="region of interest" description="Disordered" evidence="1">
    <location>
        <begin position="452"/>
        <end position="483"/>
    </location>
</feature>